<organism evidence="1 2">
    <name type="scientific">Flavobacterium branchiophilum (strain FL-15)</name>
    <dbReference type="NCBI Taxonomy" id="1034807"/>
    <lineage>
        <taxon>Bacteria</taxon>
        <taxon>Pseudomonadati</taxon>
        <taxon>Bacteroidota</taxon>
        <taxon>Flavobacteriia</taxon>
        <taxon>Flavobacteriales</taxon>
        <taxon>Flavobacteriaceae</taxon>
        <taxon>Flavobacterium</taxon>
    </lineage>
</organism>
<sequence>MSIKSKLKLIIKELKEESIIYPKEEKDQIPTFEKGIYKNFSPMLKVRFEILGAWEDSTHGDWLSLSEMENLWNENISDDRLRDIKNNLISNQNNWDNDALSLFKDNRISIFAASAYTNERVYLVWLDAVLEPEIWVYDTNGFSRFQNLEKYLDAYIDDEVVITEFPLEYLNT</sequence>
<gene>
    <name evidence="1" type="ordered locus">FBFL15_2889</name>
</gene>
<dbReference type="RefSeq" id="WP_014085296.1">
    <property type="nucleotide sequence ID" value="NC_016001.1"/>
</dbReference>
<evidence type="ECO:0008006" key="3">
    <source>
        <dbReference type="Google" id="ProtNLM"/>
    </source>
</evidence>
<dbReference type="AlphaFoldDB" id="G2Z5P9"/>
<evidence type="ECO:0000313" key="2">
    <source>
        <dbReference type="Proteomes" id="UP000009186"/>
    </source>
</evidence>
<keyword evidence="2" id="KW-1185">Reference proteome</keyword>
<accession>G2Z5P9</accession>
<dbReference type="Proteomes" id="UP000009186">
    <property type="component" value="Chromosome"/>
</dbReference>
<dbReference type="HOGENOM" id="CLU_130327_0_0_10"/>
<name>G2Z5P9_FLABF</name>
<reference evidence="1 2" key="1">
    <citation type="journal article" date="2011" name="Appl. Environ. Microbiol.">
        <title>Complete genome sequence of the fish pathogen Flavobacterium branchiophilum.</title>
        <authorList>
            <consortium name="1:IP"/>
            <consortium name="Microbial Evolutionary Genomics,F-75015 Paris"/>
            <consortium name="France 2:CNRS"/>
            <consortium name="URA2171"/>
            <consortium name="F-75015 Paris,France 3:Unite de Virologie et Immunologie Mol."/>
            <consortium name="INRA,78352 Jouy en Josas Cedex"/>
            <consortium name="France. 4:Unite de Mathemathique"/>
            <consortium name="Informatique et Genome,INRA"/>
            <consortium name="78352 Jouy en Josas Cedex"/>
            <consortium name="France. 5:CEA/Genoscope"/>
            <consortium name="Evry"/>
            <consortium name="France"/>
            <person name="Touchon M."/>
            <person name="Barbier P."/>
            <person name="Bernardet J.F."/>
            <person name="Loux V."/>
            <person name="Vacherie B."/>
            <person name="Barbe V."/>
            <person name="Rocha E.P."/>
            <person name="Duchaud E."/>
        </authorList>
    </citation>
    <scope>NUCLEOTIDE SEQUENCE [LARGE SCALE GENOMIC DNA]</scope>
    <source>
        <strain evidence="1 2">FL-15</strain>
    </source>
</reference>
<protein>
    <recommendedName>
        <fullName evidence="3">SMI1/KNR4 family protein</fullName>
    </recommendedName>
</protein>
<dbReference type="KEGG" id="fbr:FBFL15_2889"/>
<dbReference type="eggNOG" id="ENOG5032RD7">
    <property type="taxonomic scope" value="Bacteria"/>
</dbReference>
<evidence type="ECO:0000313" key="1">
    <source>
        <dbReference type="EMBL" id="CCB70847.1"/>
    </source>
</evidence>
<proteinExistence type="predicted"/>
<dbReference type="EMBL" id="FQ859183">
    <property type="protein sequence ID" value="CCB70847.1"/>
    <property type="molecule type" value="Genomic_DNA"/>
</dbReference>